<name>A0A5E4BTH6_MARMO</name>
<protein>
    <recommendedName>
        <fullName evidence="5">ABC transporter domain-containing protein</fullName>
    </recommendedName>
</protein>
<evidence type="ECO:0000313" key="4">
    <source>
        <dbReference type="Proteomes" id="UP000335636"/>
    </source>
</evidence>
<accession>A0A5E4BTH6</accession>
<reference evidence="2" key="2">
    <citation type="submission" date="2020-08" db="EMBL/GenBank/DDBJ databases">
        <authorList>
            <person name="Shumante A."/>
            <person name="Zimin A.V."/>
            <person name="Puiu D."/>
            <person name="Salzberg S.L."/>
        </authorList>
    </citation>
    <scope>NUCLEOTIDE SEQUENCE</scope>
    <source>
        <strain evidence="2">WC2-LM</strain>
        <tissue evidence="2">Liver</tissue>
    </source>
</reference>
<keyword evidence="4" id="KW-1185">Reference proteome</keyword>
<reference evidence="3 4" key="1">
    <citation type="submission" date="2019-04" db="EMBL/GenBank/DDBJ databases">
        <authorList>
            <person name="Alioto T."/>
            <person name="Alioto T."/>
        </authorList>
    </citation>
    <scope>NUCLEOTIDE SEQUENCE [LARGE SCALE GENOMIC DNA]</scope>
</reference>
<dbReference type="EMBL" id="WJEC01003781">
    <property type="protein sequence ID" value="KAF7474648.1"/>
    <property type="molecule type" value="Genomic_DNA"/>
</dbReference>
<dbReference type="EMBL" id="CABDUW010000642">
    <property type="protein sequence ID" value="VTJ72805.1"/>
    <property type="molecule type" value="Genomic_DNA"/>
</dbReference>
<evidence type="ECO:0000313" key="3">
    <source>
        <dbReference type="EMBL" id="VTJ72805.1"/>
    </source>
</evidence>
<gene>
    <name evidence="2" type="ORF">GHT09_014587</name>
    <name evidence="3" type="ORF">MONAX_5E009262</name>
</gene>
<feature type="region of interest" description="Disordered" evidence="1">
    <location>
        <begin position="53"/>
        <end position="84"/>
    </location>
</feature>
<organism evidence="3 4">
    <name type="scientific">Marmota monax</name>
    <name type="common">Woodchuck</name>
    <dbReference type="NCBI Taxonomy" id="9995"/>
    <lineage>
        <taxon>Eukaryota</taxon>
        <taxon>Metazoa</taxon>
        <taxon>Chordata</taxon>
        <taxon>Craniata</taxon>
        <taxon>Vertebrata</taxon>
        <taxon>Euteleostomi</taxon>
        <taxon>Mammalia</taxon>
        <taxon>Eutheria</taxon>
        <taxon>Euarchontoglires</taxon>
        <taxon>Glires</taxon>
        <taxon>Rodentia</taxon>
        <taxon>Sciuromorpha</taxon>
        <taxon>Sciuridae</taxon>
        <taxon>Xerinae</taxon>
        <taxon>Marmotini</taxon>
        <taxon>Marmota</taxon>
    </lineage>
</organism>
<evidence type="ECO:0000313" key="2">
    <source>
        <dbReference type="EMBL" id="KAF7474648.1"/>
    </source>
</evidence>
<dbReference type="AlphaFoldDB" id="A0A5E4BTH6"/>
<sequence>MISTDGETITQGAVLSFHNICYRGQEKRGSLLRRRTVEKEILSNISGIMKPGLNAIMGPPGGDKSFSTKQTGVLKAEGNTKLPL</sequence>
<evidence type="ECO:0008006" key="5">
    <source>
        <dbReference type="Google" id="ProtNLM"/>
    </source>
</evidence>
<evidence type="ECO:0000256" key="1">
    <source>
        <dbReference type="SAM" id="MobiDB-lite"/>
    </source>
</evidence>
<dbReference type="Proteomes" id="UP000662637">
    <property type="component" value="Unassembled WGS sequence"/>
</dbReference>
<dbReference type="Proteomes" id="UP000335636">
    <property type="component" value="Unassembled WGS sequence"/>
</dbReference>
<proteinExistence type="predicted"/>